<evidence type="ECO:0000313" key="2">
    <source>
        <dbReference type="Proteomes" id="UP000694888"/>
    </source>
</evidence>
<feature type="non-terminal residue" evidence="3">
    <location>
        <position position="1"/>
    </location>
</feature>
<dbReference type="SUPFAM" id="SSF49590">
    <property type="entry name" value="PHL pollen allergen"/>
    <property type="match status" value="1"/>
</dbReference>
<keyword evidence="2" id="KW-1185">Reference proteome</keyword>
<dbReference type="GeneID" id="106013350"/>
<name>A0ABM1AB23_APLCA</name>
<keyword evidence="1" id="KW-0732">Signal</keyword>
<dbReference type="RefSeq" id="XP_012944286.1">
    <property type="nucleotide sequence ID" value="XM_013088832.1"/>
</dbReference>
<sequence>VGLGNSPIVGEFLVFTKDLCPECAAGDIDFAWNGDGRWDIRIQAVQCPVGDTTIQYAFQGSNQWYIKLQVRNARIPITSLELKKGKDWVTPKHTLDGYWEVMNQGEWPAGPINVRMTAANGEVLNDVIPKIETDSTVIMDGFNKVQVSFDNSLPHFP</sequence>
<evidence type="ECO:0000313" key="3">
    <source>
        <dbReference type="RefSeq" id="XP_012944286.1"/>
    </source>
</evidence>
<dbReference type="Proteomes" id="UP000694888">
    <property type="component" value="Unplaced"/>
</dbReference>
<dbReference type="InterPro" id="IPR051477">
    <property type="entry name" value="Expansin_CellWall"/>
</dbReference>
<dbReference type="PANTHER" id="PTHR31836:SF21">
    <property type="entry name" value="EXPANSIN-LIKE PROTEIN 7"/>
    <property type="match status" value="1"/>
</dbReference>
<accession>A0ABM1AB23</accession>
<proteinExistence type="predicted"/>
<reference evidence="3" key="1">
    <citation type="submission" date="2025-08" db="UniProtKB">
        <authorList>
            <consortium name="RefSeq"/>
        </authorList>
    </citation>
    <scope>IDENTIFICATION</scope>
</reference>
<dbReference type="PANTHER" id="PTHR31836">
    <property type="match status" value="1"/>
</dbReference>
<gene>
    <name evidence="3" type="primary">LOC106013350</name>
</gene>
<organism evidence="2 3">
    <name type="scientific">Aplysia californica</name>
    <name type="common">California sea hare</name>
    <dbReference type="NCBI Taxonomy" id="6500"/>
    <lineage>
        <taxon>Eukaryota</taxon>
        <taxon>Metazoa</taxon>
        <taxon>Spiralia</taxon>
        <taxon>Lophotrochozoa</taxon>
        <taxon>Mollusca</taxon>
        <taxon>Gastropoda</taxon>
        <taxon>Heterobranchia</taxon>
        <taxon>Euthyneura</taxon>
        <taxon>Tectipleura</taxon>
        <taxon>Aplysiida</taxon>
        <taxon>Aplysioidea</taxon>
        <taxon>Aplysiidae</taxon>
        <taxon>Aplysia</taxon>
    </lineage>
</organism>
<dbReference type="Gene3D" id="2.60.40.760">
    <property type="entry name" value="Expansin, cellulose-binding-like domain"/>
    <property type="match status" value="1"/>
</dbReference>
<protein>
    <submittedName>
        <fullName evidence="3">Expansin-YoaJ</fullName>
    </submittedName>
</protein>
<dbReference type="InterPro" id="IPR036749">
    <property type="entry name" value="Expansin_CBD_sf"/>
</dbReference>
<evidence type="ECO:0000256" key="1">
    <source>
        <dbReference type="ARBA" id="ARBA00022729"/>
    </source>
</evidence>